<gene>
    <name evidence="14" type="primary">atp8</name>
</gene>
<evidence type="ECO:0000256" key="4">
    <source>
        <dbReference type="ARBA" id="ARBA00022448"/>
    </source>
</evidence>
<evidence type="ECO:0000256" key="3">
    <source>
        <dbReference type="ARBA" id="ARBA00011291"/>
    </source>
</evidence>
<dbReference type="Pfam" id="PF00895">
    <property type="entry name" value="ATP-synt_8"/>
    <property type="match status" value="1"/>
</dbReference>
<keyword evidence="6 12" id="KW-0812">Transmembrane</keyword>
<evidence type="ECO:0000256" key="13">
    <source>
        <dbReference type="SAM" id="Phobius"/>
    </source>
</evidence>
<keyword evidence="5 12" id="KW-0138">CF(0)</keyword>
<keyword evidence="8 13" id="KW-1133">Transmembrane helix</keyword>
<dbReference type="GO" id="GO:0015078">
    <property type="term" value="F:proton transmembrane transporter activity"/>
    <property type="evidence" value="ECO:0007669"/>
    <property type="project" value="InterPro"/>
</dbReference>
<dbReference type="GO" id="GO:0045259">
    <property type="term" value="C:proton-transporting ATP synthase complex"/>
    <property type="evidence" value="ECO:0007669"/>
    <property type="project" value="UniProtKB-KW"/>
</dbReference>
<evidence type="ECO:0000256" key="7">
    <source>
        <dbReference type="ARBA" id="ARBA00022781"/>
    </source>
</evidence>
<comment type="similarity">
    <text evidence="2 12">Belongs to the ATPase protein 8 family.</text>
</comment>
<keyword evidence="11 13" id="KW-0472">Membrane</keyword>
<keyword evidence="7 12" id="KW-0375">Hydrogen ion transport</keyword>
<dbReference type="EMBL" id="KX943375">
    <property type="protein sequence ID" value="APX39484.1"/>
    <property type="molecule type" value="Genomic_DNA"/>
</dbReference>
<dbReference type="GO" id="GO:0031966">
    <property type="term" value="C:mitochondrial membrane"/>
    <property type="evidence" value="ECO:0007669"/>
    <property type="project" value="UniProtKB-SubCell"/>
</dbReference>
<name>A0A3G1GNW4_9CUCU</name>
<feature type="transmembrane region" description="Helical" evidence="13">
    <location>
        <begin position="12"/>
        <end position="33"/>
    </location>
</feature>
<evidence type="ECO:0000256" key="8">
    <source>
        <dbReference type="ARBA" id="ARBA00022989"/>
    </source>
</evidence>
<evidence type="ECO:0000256" key="6">
    <source>
        <dbReference type="ARBA" id="ARBA00022692"/>
    </source>
</evidence>
<comment type="subcellular location">
    <subcellularLocation>
        <location evidence="1 12">Mitochondrion membrane</location>
        <topology evidence="1 12">Single-pass membrane protein</topology>
    </subcellularLocation>
</comment>
<evidence type="ECO:0000256" key="9">
    <source>
        <dbReference type="ARBA" id="ARBA00023065"/>
    </source>
</evidence>
<organism evidence="14">
    <name type="scientific">Neocrepidodera transversa</name>
    <dbReference type="NCBI Taxonomy" id="877844"/>
    <lineage>
        <taxon>Eukaryota</taxon>
        <taxon>Metazoa</taxon>
        <taxon>Ecdysozoa</taxon>
        <taxon>Arthropoda</taxon>
        <taxon>Hexapoda</taxon>
        <taxon>Insecta</taxon>
        <taxon>Pterygota</taxon>
        <taxon>Neoptera</taxon>
        <taxon>Endopterygota</taxon>
        <taxon>Coleoptera</taxon>
        <taxon>Polyphaga</taxon>
        <taxon>Cucujiformia</taxon>
        <taxon>Chrysomeloidea</taxon>
        <taxon>Chrysomelidae</taxon>
        <taxon>Galerucinae</taxon>
        <taxon>Alticini</taxon>
        <taxon>Neocrepidodera</taxon>
    </lineage>
</organism>
<reference evidence="14" key="1">
    <citation type="journal article" date="2015" name="Methods Ecol Evol 6">
        <title>Validating the power of mitochondrial metagenomics for community ecology and phylogenetics of complex assemblages.</title>
        <authorList>
            <person name="Gomez-Rodriguez C."/>
            <person name="Crampton-Platt A."/>
            <person name="Timmermans M.J.T.N."/>
            <person name="Baselga A."/>
            <person name="Vogler A.P."/>
        </authorList>
    </citation>
    <scope>NUCLEOTIDE SEQUENCE</scope>
</reference>
<proteinExistence type="inferred from homology"/>
<evidence type="ECO:0000256" key="5">
    <source>
        <dbReference type="ARBA" id="ARBA00022547"/>
    </source>
</evidence>
<evidence type="ECO:0000256" key="10">
    <source>
        <dbReference type="ARBA" id="ARBA00023128"/>
    </source>
</evidence>
<protein>
    <recommendedName>
        <fullName evidence="12">ATP synthase complex subunit 8</fullName>
    </recommendedName>
</protein>
<keyword evidence="10 12" id="KW-0496">Mitochondrion</keyword>
<dbReference type="GO" id="GO:0015986">
    <property type="term" value="P:proton motive force-driven ATP synthesis"/>
    <property type="evidence" value="ECO:0007669"/>
    <property type="project" value="InterPro"/>
</dbReference>
<evidence type="ECO:0000256" key="1">
    <source>
        <dbReference type="ARBA" id="ARBA00004304"/>
    </source>
</evidence>
<keyword evidence="9 12" id="KW-0406">Ion transport</keyword>
<geneLocation type="mitochondrion" evidence="14"/>
<evidence type="ECO:0000256" key="12">
    <source>
        <dbReference type="RuleBase" id="RU003661"/>
    </source>
</evidence>
<sequence length="51" mass="6330">MPQMMPLSWITLLFYFILIFLTFNILNYFSVAYSKNNISKKIMLKNYNWKW</sequence>
<evidence type="ECO:0000256" key="2">
    <source>
        <dbReference type="ARBA" id="ARBA00008892"/>
    </source>
</evidence>
<evidence type="ECO:0000313" key="14">
    <source>
        <dbReference type="EMBL" id="APX39484.1"/>
    </source>
</evidence>
<dbReference type="AlphaFoldDB" id="A0A3G1GNW4"/>
<evidence type="ECO:0000256" key="11">
    <source>
        <dbReference type="ARBA" id="ARBA00023136"/>
    </source>
</evidence>
<comment type="subunit">
    <text evidence="3">F-type ATPases have 2 components, CF(1) - the catalytic core - and CF(0) - the membrane proton channel.</text>
</comment>
<keyword evidence="4 12" id="KW-0813">Transport</keyword>
<accession>A0A3G1GNW4</accession>
<dbReference type="InterPro" id="IPR001421">
    <property type="entry name" value="ATP8_metazoa"/>
</dbReference>